<proteinExistence type="predicted"/>
<gene>
    <name evidence="3" type="ORF">HPC62_14075</name>
</gene>
<evidence type="ECO:0000256" key="1">
    <source>
        <dbReference type="ARBA" id="ARBA00022729"/>
    </source>
</evidence>
<dbReference type="GO" id="GO:0016787">
    <property type="term" value="F:hydrolase activity"/>
    <property type="evidence" value="ECO:0007669"/>
    <property type="project" value="UniProtKB-KW"/>
</dbReference>
<dbReference type="KEGG" id="theu:HPC62_14075"/>
<organism evidence="3 4">
    <name type="scientific">Thermoleptolyngbya sichuanensis A183</name>
    <dbReference type="NCBI Taxonomy" id="2737172"/>
    <lineage>
        <taxon>Bacteria</taxon>
        <taxon>Bacillati</taxon>
        <taxon>Cyanobacteriota</taxon>
        <taxon>Cyanophyceae</taxon>
        <taxon>Oculatellales</taxon>
        <taxon>Oculatellaceae</taxon>
        <taxon>Thermoleptolyngbya</taxon>
        <taxon>Thermoleptolyngbya sichuanensis</taxon>
    </lineage>
</organism>
<dbReference type="PANTHER" id="PTHR43405:SF1">
    <property type="entry name" value="GLYCOSYL HYDROLASE DIGH"/>
    <property type="match status" value="1"/>
</dbReference>
<dbReference type="InterPro" id="IPR017853">
    <property type="entry name" value="GH"/>
</dbReference>
<dbReference type="PANTHER" id="PTHR43405">
    <property type="entry name" value="GLYCOSYL HYDROLASE DIGH"/>
    <property type="match status" value="1"/>
</dbReference>
<dbReference type="InterPro" id="IPR001119">
    <property type="entry name" value="SLH_dom"/>
</dbReference>
<evidence type="ECO:0000259" key="2">
    <source>
        <dbReference type="PROSITE" id="PS51272"/>
    </source>
</evidence>
<accession>A0A6M8BAY0</accession>
<dbReference type="EMBL" id="CP053661">
    <property type="protein sequence ID" value="QKD83172.1"/>
    <property type="molecule type" value="Genomic_DNA"/>
</dbReference>
<dbReference type="InterPro" id="IPR003790">
    <property type="entry name" value="GHL10"/>
</dbReference>
<dbReference type="InterPro" id="IPR052177">
    <property type="entry name" value="Divisome_Glycosyl_Hydrolase"/>
</dbReference>
<dbReference type="Gene3D" id="3.20.20.80">
    <property type="entry name" value="Glycosidases"/>
    <property type="match status" value="1"/>
</dbReference>
<dbReference type="Pfam" id="PF02638">
    <property type="entry name" value="GHL10"/>
    <property type="match status" value="1"/>
</dbReference>
<dbReference type="RefSeq" id="WP_172356665.1">
    <property type="nucleotide sequence ID" value="NZ_CP053661.1"/>
</dbReference>
<dbReference type="SUPFAM" id="SSF51445">
    <property type="entry name" value="(Trans)glycosidases"/>
    <property type="match status" value="1"/>
</dbReference>
<sequence length="652" mass="73516">MSFSDIQSHWAKAFIEALSERGIVRGFGDGTFRPEQTITRAEFASLLRSAFSVAPKRPYVPFQDVSESFWAASAIRWAYETGFMSGYPDGSFRPAEAIARVQVWVALVSGLGFAASGQALLFDLYADAGEIPDWARRAIATATETGLVVNHPDLKRVRSQQAATRAEAASFVYQALVRLGQVPVIESAWIVRWVRTVAVSHRREFRAAWVAIVWNIDFPSARTLTTDQQQAELIAIFDRLRSLHFNAVILQIRPEGDALYASTLEPWSFWLTGTQGKPPSPAYDPLQWAIAQCRQRNLEIHVWFNPYRARTSQQTVNVSPHLAATNPDVVYPWGNQIWMDPGATVVQERTYAVILDVLRRYDVDGIHLDDYFYPYPIAGQSFPDDKTYQAYRNSGGTLSLKDWRRDNVNRLVQRLSSSIKATKPHVKFGISPFGIYRPGQPPQIQGLDAYDQLFADALKWLQQGWVDYLAPQLYWRIDPPAQSYPVLLEWWADQNIQKRHIYPGNNLSQLDGKAWDVTEIERQVAITRQLESKLALGNIFYSMKALLTNREGIGDRLQTNIYRTAALPPVMPWLRSLPPVPPQNVRVLGNRLVWSSAASVRSWTLYRQAGSTWTLQSILPATTTQLTLSPGTYALCTVDRLANESAGVVAVV</sequence>
<reference evidence="3 4" key="1">
    <citation type="submission" date="2020-05" db="EMBL/GenBank/DDBJ databases">
        <title>Complete genome sequence of of a novel Thermoleptolyngbya strain isolated from hot springs of Ganzi, Sichuan China.</title>
        <authorList>
            <person name="Tang J."/>
            <person name="Daroch M."/>
            <person name="Li L."/>
            <person name="Waleron K."/>
            <person name="Waleron M."/>
            <person name="Waleron M."/>
        </authorList>
    </citation>
    <scope>NUCLEOTIDE SEQUENCE [LARGE SCALE GENOMIC DNA]</scope>
    <source>
        <strain evidence="3 4">PKUAC-SCTA183</strain>
    </source>
</reference>
<dbReference type="PROSITE" id="PS51272">
    <property type="entry name" value="SLH"/>
    <property type="match status" value="3"/>
</dbReference>
<dbReference type="AlphaFoldDB" id="A0A6M8BAY0"/>
<feature type="domain" description="SLH" evidence="2">
    <location>
        <begin position="122"/>
        <end position="186"/>
    </location>
</feature>
<protein>
    <submittedName>
        <fullName evidence="3">Family 10 glycosylhydrolase</fullName>
    </submittedName>
</protein>
<dbReference type="Pfam" id="PF00395">
    <property type="entry name" value="SLH"/>
    <property type="match status" value="3"/>
</dbReference>
<keyword evidence="3" id="KW-0378">Hydrolase</keyword>
<keyword evidence="4" id="KW-1185">Reference proteome</keyword>
<name>A0A6M8BAY0_9CYAN</name>
<evidence type="ECO:0000313" key="3">
    <source>
        <dbReference type="EMBL" id="QKD83172.1"/>
    </source>
</evidence>
<feature type="domain" description="SLH" evidence="2">
    <location>
        <begin position="62"/>
        <end position="121"/>
    </location>
</feature>
<evidence type="ECO:0000313" key="4">
    <source>
        <dbReference type="Proteomes" id="UP000505210"/>
    </source>
</evidence>
<dbReference type="Proteomes" id="UP000505210">
    <property type="component" value="Chromosome"/>
</dbReference>
<keyword evidence="1" id="KW-0732">Signal</keyword>
<feature type="domain" description="SLH" evidence="2">
    <location>
        <begin position="1"/>
        <end position="61"/>
    </location>
</feature>